<dbReference type="PANTHER" id="PTHR12374:SF81">
    <property type="entry name" value="TRANSCRIPTIONAL ADAPTER ADA2B"/>
    <property type="match status" value="1"/>
</dbReference>
<dbReference type="GO" id="GO:0005634">
    <property type="term" value="C:nucleus"/>
    <property type="evidence" value="ECO:0007669"/>
    <property type="project" value="TreeGrafter"/>
</dbReference>
<dbReference type="Proteomes" id="UP000298416">
    <property type="component" value="Unassembled WGS sequence"/>
</dbReference>
<dbReference type="GO" id="GO:0003713">
    <property type="term" value="F:transcription coactivator activity"/>
    <property type="evidence" value="ECO:0007669"/>
    <property type="project" value="TreeGrafter"/>
</dbReference>
<sequence length="267" mass="30232">MCFADSSNANDFAGAKVNKKLSNTVPAKDHGDLVLLDAMPTVEGPSLLDSSDYLTLFCVLVVERKRRKDFILERNLLHPSPFDYFSHEEKELCRRYDVFMRFHSKDEHEELLKTVVSEHRILKRIRELRYLTRAAGCRSSAEADRYLEQKRREGDDVVNPKENSQAGPSSLESLSVSDSFGTYSTTTSAGQANSWTDSDFVPISGASLLSESEKQLCRDIRLSPQHYLKIQEDLTTQILCGNITKKSDAHSFFQVEPVKIRKGIAHL</sequence>
<gene>
    <name evidence="2" type="ORF">SASPL_117423</name>
</gene>
<dbReference type="SUPFAM" id="SSF46689">
    <property type="entry name" value="Homeodomain-like"/>
    <property type="match status" value="1"/>
</dbReference>
<reference evidence="2" key="1">
    <citation type="submission" date="2018-01" db="EMBL/GenBank/DDBJ databases">
        <authorList>
            <person name="Mao J.F."/>
        </authorList>
    </citation>
    <scope>NUCLEOTIDE SEQUENCE</scope>
    <source>
        <strain evidence="2">Huo1</strain>
        <tissue evidence="2">Leaf</tissue>
    </source>
</reference>
<dbReference type="AlphaFoldDB" id="A0A8X8XXW5"/>
<proteinExistence type="predicted"/>
<name>A0A8X8XXW5_SALSN</name>
<dbReference type="InterPro" id="IPR009057">
    <property type="entry name" value="Homeodomain-like_sf"/>
</dbReference>
<dbReference type="Gene3D" id="1.10.10.10">
    <property type="entry name" value="Winged helix-like DNA-binding domain superfamily/Winged helix DNA-binding domain"/>
    <property type="match status" value="1"/>
</dbReference>
<dbReference type="EMBL" id="PNBA02000006">
    <property type="protein sequence ID" value="KAG6420879.1"/>
    <property type="molecule type" value="Genomic_DNA"/>
</dbReference>
<comment type="caution">
    <text evidence="2">The sequence shown here is derived from an EMBL/GenBank/DDBJ whole genome shotgun (WGS) entry which is preliminary data.</text>
</comment>
<evidence type="ECO:0008006" key="4">
    <source>
        <dbReference type="Google" id="ProtNLM"/>
    </source>
</evidence>
<organism evidence="2">
    <name type="scientific">Salvia splendens</name>
    <name type="common">Scarlet sage</name>
    <dbReference type="NCBI Taxonomy" id="180675"/>
    <lineage>
        <taxon>Eukaryota</taxon>
        <taxon>Viridiplantae</taxon>
        <taxon>Streptophyta</taxon>
        <taxon>Embryophyta</taxon>
        <taxon>Tracheophyta</taxon>
        <taxon>Spermatophyta</taxon>
        <taxon>Magnoliopsida</taxon>
        <taxon>eudicotyledons</taxon>
        <taxon>Gunneridae</taxon>
        <taxon>Pentapetalae</taxon>
        <taxon>asterids</taxon>
        <taxon>lamiids</taxon>
        <taxon>Lamiales</taxon>
        <taxon>Lamiaceae</taxon>
        <taxon>Nepetoideae</taxon>
        <taxon>Mentheae</taxon>
        <taxon>Salviinae</taxon>
        <taxon>Salvia</taxon>
        <taxon>Salvia subgen. Calosphace</taxon>
        <taxon>core Calosphace</taxon>
    </lineage>
</organism>
<dbReference type="GO" id="GO:0006357">
    <property type="term" value="P:regulation of transcription by RNA polymerase II"/>
    <property type="evidence" value="ECO:0007669"/>
    <property type="project" value="TreeGrafter"/>
</dbReference>
<protein>
    <recommendedName>
        <fullName evidence="4">Transcriptional adapter 2-alpha</fullName>
    </recommendedName>
</protein>
<dbReference type="FunFam" id="1.10.10.10:FF:000087">
    <property type="entry name" value="Transcriptional adapter 2"/>
    <property type="match status" value="1"/>
</dbReference>
<dbReference type="InterPro" id="IPR036388">
    <property type="entry name" value="WH-like_DNA-bd_sf"/>
</dbReference>
<keyword evidence="3" id="KW-1185">Reference proteome</keyword>
<evidence type="ECO:0000313" key="3">
    <source>
        <dbReference type="Proteomes" id="UP000298416"/>
    </source>
</evidence>
<feature type="region of interest" description="Disordered" evidence="1">
    <location>
        <begin position="148"/>
        <end position="175"/>
    </location>
</feature>
<dbReference type="PANTHER" id="PTHR12374">
    <property type="entry name" value="TRANSCRIPTIONAL ADAPTOR 2 ADA2 -RELATED"/>
    <property type="match status" value="1"/>
</dbReference>
<evidence type="ECO:0000313" key="2">
    <source>
        <dbReference type="EMBL" id="KAG6420879.1"/>
    </source>
</evidence>
<feature type="compositionally biased region" description="Basic and acidic residues" evidence="1">
    <location>
        <begin position="148"/>
        <end position="159"/>
    </location>
</feature>
<dbReference type="GO" id="GO:0003682">
    <property type="term" value="F:chromatin binding"/>
    <property type="evidence" value="ECO:0007669"/>
    <property type="project" value="TreeGrafter"/>
</dbReference>
<accession>A0A8X8XXW5</accession>
<dbReference type="GO" id="GO:0006338">
    <property type="term" value="P:chromatin remodeling"/>
    <property type="evidence" value="ECO:0007669"/>
    <property type="project" value="TreeGrafter"/>
</dbReference>
<evidence type="ECO:0000256" key="1">
    <source>
        <dbReference type="SAM" id="MobiDB-lite"/>
    </source>
</evidence>
<reference evidence="2" key="2">
    <citation type="submission" date="2020-08" db="EMBL/GenBank/DDBJ databases">
        <title>Plant Genome Project.</title>
        <authorList>
            <person name="Zhang R.-G."/>
        </authorList>
    </citation>
    <scope>NUCLEOTIDE SEQUENCE</scope>
    <source>
        <strain evidence="2">Huo1</strain>
        <tissue evidence="2">Leaf</tissue>
    </source>
</reference>